<organism evidence="2 3">
    <name type="scientific">Portunus trituberculatus</name>
    <name type="common">Swimming crab</name>
    <name type="synonym">Neptunus trituberculatus</name>
    <dbReference type="NCBI Taxonomy" id="210409"/>
    <lineage>
        <taxon>Eukaryota</taxon>
        <taxon>Metazoa</taxon>
        <taxon>Ecdysozoa</taxon>
        <taxon>Arthropoda</taxon>
        <taxon>Crustacea</taxon>
        <taxon>Multicrustacea</taxon>
        <taxon>Malacostraca</taxon>
        <taxon>Eumalacostraca</taxon>
        <taxon>Eucarida</taxon>
        <taxon>Decapoda</taxon>
        <taxon>Pleocyemata</taxon>
        <taxon>Brachyura</taxon>
        <taxon>Eubrachyura</taxon>
        <taxon>Portunoidea</taxon>
        <taxon>Portunidae</taxon>
        <taxon>Portuninae</taxon>
        <taxon>Portunus</taxon>
    </lineage>
</organism>
<evidence type="ECO:0000313" key="3">
    <source>
        <dbReference type="Proteomes" id="UP000324222"/>
    </source>
</evidence>
<keyword evidence="3" id="KW-1185">Reference proteome</keyword>
<name>A0A5B7KGW9_PORTR</name>
<comment type="caution">
    <text evidence="2">The sequence shown here is derived from an EMBL/GenBank/DDBJ whole genome shotgun (WGS) entry which is preliminary data.</text>
</comment>
<reference evidence="2 3" key="1">
    <citation type="submission" date="2019-05" db="EMBL/GenBank/DDBJ databases">
        <title>Another draft genome of Portunus trituberculatus and its Hox gene families provides insights of decapod evolution.</title>
        <authorList>
            <person name="Jeong J.-H."/>
            <person name="Song I."/>
            <person name="Kim S."/>
            <person name="Choi T."/>
            <person name="Kim D."/>
            <person name="Ryu S."/>
            <person name="Kim W."/>
        </authorList>
    </citation>
    <scope>NUCLEOTIDE SEQUENCE [LARGE SCALE GENOMIC DNA]</scope>
    <source>
        <tissue evidence="2">Muscle</tissue>
    </source>
</reference>
<gene>
    <name evidence="2" type="ORF">E2C01_099459</name>
</gene>
<dbReference type="AlphaFoldDB" id="A0A5B7KGW9"/>
<keyword evidence="1" id="KW-0175">Coiled coil</keyword>
<accession>A0A5B7KGW9</accession>
<protein>
    <submittedName>
        <fullName evidence="2">Uncharacterized protein</fullName>
    </submittedName>
</protein>
<dbReference type="Proteomes" id="UP000324222">
    <property type="component" value="Unassembled WGS sequence"/>
</dbReference>
<proteinExistence type="predicted"/>
<feature type="coiled-coil region" evidence="1">
    <location>
        <begin position="74"/>
        <end position="140"/>
    </location>
</feature>
<evidence type="ECO:0000313" key="2">
    <source>
        <dbReference type="EMBL" id="MPD03805.1"/>
    </source>
</evidence>
<evidence type="ECO:0000256" key="1">
    <source>
        <dbReference type="SAM" id="Coils"/>
    </source>
</evidence>
<sequence length="144" mass="17159">MSKEEFTPKSRYEIREGMQEEDEYIDEGQGAFGGFDTANTALHKRVLTLERKLDKWIKESMGIKENEEQDREFQKNLKERIRKVEEKEARLIAENKKFKKELAKYKKQLEEGLGKVEKEKEDLKDLVNKEEERVQDVIKKEVHA</sequence>
<dbReference type="EMBL" id="VSRR010138021">
    <property type="protein sequence ID" value="MPD03805.1"/>
    <property type="molecule type" value="Genomic_DNA"/>
</dbReference>